<name>A0A840TRX3_9BACT</name>
<evidence type="ECO:0000313" key="3">
    <source>
        <dbReference type="EMBL" id="MBB5286681.1"/>
    </source>
</evidence>
<dbReference type="EMBL" id="JACHGF010000011">
    <property type="protein sequence ID" value="MBB5286681.1"/>
    <property type="molecule type" value="Genomic_DNA"/>
</dbReference>
<sequence length="352" mass="40634">MRIGLFLQDLKSGGAEKIMVGFANYLVENSNDEVYLILVREEGPYIKLVSQKVNIIYLNKSKTLYSFLSLYQAIKKLKIDYLYSTLVNANILALIVGKTSGTKVIIREANNFKELIKNEKRFLIKIAYLLTNYLYKFAYKGIAISESVKKDLLTYTNINKLSIHVIYNPIITIDTLKVNLDNSIFHIGLVSRLTTQKNIETICKILNQILVKNYKICFHFFGEGDTSSIDNIRRKYNASDKIVMHGFNLSYYSYIKKMDLFIHIPLWEGLGNSVLEVYNSGLPMILSDVNSGFSELIKKDSPNIHYVQPLDDSEILNIIELYYKGENRKVENRKKINLSEKNTYARYRSLAY</sequence>
<accession>A0A840TRX3</accession>
<evidence type="ECO:0000259" key="2">
    <source>
        <dbReference type="Pfam" id="PF13439"/>
    </source>
</evidence>
<evidence type="ECO:0000259" key="1">
    <source>
        <dbReference type="Pfam" id="PF00534"/>
    </source>
</evidence>
<keyword evidence="4" id="KW-1185">Reference proteome</keyword>
<dbReference type="PANTHER" id="PTHR12526:SF630">
    <property type="entry name" value="GLYCOSYLTRANSFERASE"/>
    <property type="match status" value="1"/>
</dbReference>
<proteinExistence type="predicted"/>
<dbReference type="Pfam" id="PF13439">
    <property type="entry name" value="Glyco_transf_4"/>
    <property type="match status" value="1"/>
</dbReference>
<dbReference type="PANTHER" id="PTHR12526">
    <property type="entry name" value="GLYCOSYLTRANSFERASE"/>
    <property type="match status" value="1"/>
</dbReference>
<dbReference type="Proteomes" id="UP000557307">
    <property type="component" value="Unassembled WGS sequence"/>
</dbReference>
<dbReference type="Pfam" id="PF00534">
    <property type="entry name" value="Glycos_transf_1"/>
    <property type="match status" value="1"/>
</dbReference>
<dbReference type="Gene3D" id="3.40.50.2000">
    <property type="entry name" value="Glycogen Phosphorylase B"/>
    <property type="match status" value="2"/>
</dbReference>
<comment type="caution">
    <text evidence="3">The sequence shown here is derived from an EMBL/GenBank/DDBJ whole genome shotgun (WGS) entry which is preliminary data.</text>
</comment>
<reference evidence="3 4" key="1">
    <citation type="submission" date="2020-08" db="EMBL/GenBank/DDBJ databases">
        <title>Genomic Encyclopedia of Type Strains, Phase IV (KMG-IV): sequencing the most valuable type-strain genomes for metagenomic binning, comparative biology and taxonomic classification.</title>
        <authorList>
            <person name="Goeker M."/>
        </authorList>
    </citation>
    <scope>NUCLEOTIDE SEQUENCE [LARGE SCALE GENOMIC DNA]</scope>
    <source>
        <strain evidence="3 4">DSM 105074</strain>
    </source>
</reference>
<protein>
    <submittedName>
        <fullName evidence="3">Glycosyltransferase involved in cell wall biosynthesis</fullName>
    </submittedName>
</protein>
<organism evidence="3 4">
    <name type="scientific">Rhabdobacter roseus</name>
    <dbReference type="NCBI Taxonomy" id="1655419"/>
    <lineage>
        <taxon>Bacteria</taxon>
        <taxon>Pseudomonadati</taxon>
        <taxon>Bacteroidota</taxon>
        <taxon>Cytophagia</taxon>
        <taxon>Cytophagales</taxon>
        <taxon>Cytophagaceae</taxon>
        <taxon>Rhabdobacter</taxon>
    </lineage>
</organism>
<feature type="domain" description="Glycosyl transferase family 1" evidence="1">
    <location>
        <begin position="187"/>
        <end position="331"/>
    </location>
</feature>
<keyword evidence="3" id="KW-0808">Transferase</keyword>
<dbReference type="GO" id="GO:0016757">
    <property type="term" value="F:glycosyltransferase activity"/>
    <property type="evidence" value="ECO:0007669"/>
    <property type="project" value="InterPro"/>
</dbReference>
<feature type="domain" description="Glycosyltransferase subfamily 4-like N-terminal" evidence="2">
    <location>
        <begin position="13"/>
        <end position="170"/>
    </location>
</feature>
<dbReference type="AlphaFoldDB" id="A0A840TRX3"/>
<dbReference type="InterPro" id="IPR001296">
    <property type="entry name" value="Glyco_trans_1"/>
</dbReference>
<dbReference type="InterPro" id="IPR028098">
    <property type="entry name" value="Glyco_trans_4-like_N"/>
</dbReference>
<gene>
    <name evidence="3" type="ORF">HNQ92_004842</name>
</gene>
<dbReference type="SUPFAM" id="SSF53756">
    <property type="entry name" value="UDP-Glycosyltransferase/glycogen phosphorylase"/>
    <property type="match status" value="1"/>
</dbReference>
<dbReference type="RefSeq" id="WP_184178073.1">
    <property type="nucleotide sequence ID" value="NZ_JACHGF010000011.1"/>
</dbReference>
<evidence type="ECO:0000313" key="4">
    <source>
        <dbReference type="Proteomes" id="UP000557307"/>
    </source>
</evidence>